<feature type="transmembrane region" description="Helical" evidence="8">
    <location>
        <begin position="200"/>
        <end position="219"/>
    </location>
</feature>
<keyword evidence="2" id="KW-0813">Transport</keyword>
<dbReference type="Pfam" id="PF02028">
    <property type="entry name" value="BCCT"/>
    <property type="match status" value="1"/>
</dbReference>
<keyword evidence="5 8" id="KW-1133">Transmembrane helix</keyword>
<evidence type="ECO:0000256" key="7">
    <source>
        <dbReference type="SAM" id="MobiDB-lite"/>
    </source>
</evidence>
<dbReference type="EMBL" id="RAPO01000004">
    <property type="protein sequence ID" value="RKD89111.1"/>
    <property type="molecule type" value="Genomic_DNA"/>
</dbReference>
<dbReference type="OrthoDB" id="141573at2157"/>
<keyword evidence="6 8" id="KW-0472">Membrane</keyword>
<evidence type="ECO:0000256" key="2">
    <source>
        <dbReference type="ARBA" id="ARBA00022448"/>
    </source>
</evidence>
<comment type="caution">
    <text evidence="9">The sequence shown here is derived from an EMBL/GenBank/DDBJ whole genome shotgun (WGS) entry which is preliminary data.</text>
</comment>
<evidence type="ECO:0000256" key="3">
    <source>
        <dbReference type="ARBA" id="ARBA00022475"/>
    </source>
</evidence>
<keyword evidence="4 8" id="KW-0812">Transmembrane</keyword>
<dbReference type="RefSeq" id="WP_120246264.1">
    <property type="nucleotide sequence ID" value="NZ_RAPO01000004.1"/>
</dbReference>
<keyword evidence="10" id="KW-1185">Reference proteome</keyword>
<comment type="subcellular location">
    <subcellularLocation>
        <location evidence="1">Cell membrane</location>
        <topology evidence="1">Multi-pass membrane protein</topology>
    </subcellularLocation>
</comment>
<feature type="transmembrane region" description="Helical" evidence="8">
    <location>
        <begin position="239"/>
        <end position="260"/>
    </location>
</feature>
<feature type="transmembrane region" description="Helical" evidence="8">
    <location>
        <begin position="92"/>
        <end position="114"/>
    </location>
</feature>
<feature type="transmembrane region" description="Helical" evidence="8">
    <location>
        <begin position="432"/>
        <end position="456"/>
    </location>
</feature>
<feature type="transmembrane region" description="Helical" evidence="8">
    <location>
        <begin position="364"/>
        <end position="389"/>
    </location>
</feature>
<organism evidence="9 10">
    <name type="scientific">Halopiger aswanensis</name>
    <dbReference type="NCBI Taxonomy" id="148449"/>
    <lineage>
        <taxon>Archaea</taxon>
        <taxon>Methanobacteriati</taxon>
        <taxon>Methanobacteriota</taxon>
        <taxon>Stenosarchaea group</taxon>
        <taxon>Halobacteria</taxon>
        <taxon>Halobacteriales</taxon>
        <taxon>Natrialbaceae</taxon>
        <taxon>Halopiger</taxon>
    </lineage>
</organism>
<feature type="transmembrane region" description="Helical" evidence="8">
    <location>
        <begin position="148"/>
        <end position="171"/>
    </location>
</feature>
<feature type="region of interest" description="Disordered" evidence="7">
    <location>
        <begin position="550"/>
        <end position="571"/>
    </location>
</feature>
<feature type="transmembrane region" description="Helical" evidence="8">
    <location>
        <begin position="20"/>
        <end position="37"/>
    </location>
</feature>
<evidence type="ECO:0000256" key="8">
    <source>
        <dbReference type="SAM" id="Phobius"/>
    </source>
</evidence>
<feature type="transmembrane region" description="Helical" evidence="8">
    <location>
        <begin position="508"/>
        <end position="528"/>
    </location>
</feature>
<dbReference type="AlphaFoldDB" id="A0A419W0V7"/>
<dbReference type="PANTHER" id="PTHR30047:SF7">
    <property type="entry name" value="HIGH-AFFINITY CHOLINE TRANSPORT PROTEIN"/>
    <property type="match status" value="1"/>
</dbReference>
<keyword evidence="3" id="KW-1003">Cell membrane</keyword>
<protein>
    <submittedName>
        <fullName evidence="9">Choline/carnitine/betaine transport</fullName>
    </submittedName>
</protein>
<feature type="transmembrane region" description="Helical" evidence="8">
    <location>
        <begin position="477"/>
        <end position="496"/>
    </location>
</feature>
<proteinExistence type="predicted"/>
<sequence>MSDAEKGAIDTFFEEIDPIVFAFGALLTLGVIGAFFVSPDTVESGIESLNNQMLGAFNWALLLIVFLIVVFLLFLIVGPWGSIRLGDESPEYSFLSFFAMLYSAGFAAGVVFWGPTEALFYYDSPSPLFGGVEGGTAEAMPIAIQQTLFHWALPQLAVFTIMGIAIGYFAYNYESVPLRVSSALTPILGKENLDGPAAKIIDILAVFATIGGVATSLGFIGSQFVTGLDYQWGISMGNIGILAVVTMMTLLFTTSMVLGVDKGIRRLSNFNMVAFVLLMFATFVVGPTLFLVLIGTQALGGMLSDFVSMSLFTGAGPMGAGDPAATEWMNAWTVFYWAWALSWSPFAGLFIARISKGRTVREVAFTGIIATSAATIPWFTFVGGTAVWAEHNGIADFGAVISGEAGAEVSGFILFEALRFTMDLSAIGLGTYSLPVGGVLVYVFLLLVTTFFITSADSSTLAVSMMTTGGKARPSNINRIFWGVVLGMTAAILMILGGTGSANTLQQAAIITGTPFAFVCFAAMLALIKDFGSSYGRVLLQDETVLIGSSRTSDAESPPTGPGGPVESDDD</sequence>
<dbReference type="InterPro" id="IPR000060">
    <property type="entry name" value="BCCT_transptr"/>
</dbReference>
<name>A0A419W0V7_9EURY</name>
<dbReference type="GO" id="GO:0022857">
    <property type="term" value="F:transmembrane transporter activity"/>
    <property type="evidence" value="ECO:0007669"/>
    <property type="project" value="InterPro"/>
</dbReference>
<evidence type="ECO:0000313" key="9">
    <source>
        <dbReference type="EMBL" id="RKD89111.1"/>
    </source>
</evidence>
<reference evidence="9 10" key="1">
    <citation type="submission" date="2018-09" db="EMBL/GenBank/DDBJ databases">
        <title>Genomic Encyclopedia of Archaeal and Bacterial Type Strains, Phase II (KMG-II): from individual species to whole genera.</title>
        <authorList>
            <person name="Goeker M."/>
        </authorList>
    </citation>
    <scope>NUCLEOTIDE SEQUENCE [LARGE SCALE GENOMIC DNA]</scope>
    <source>
        <strain evidence="9 10">DSM 13151</strain>
    </source>
</reference>
<feature type="transmembrane region" description="Helical" evidence="8">
    <location>
        <begin position="334"/>
        <end position="352"/>
    </location>
</feature>
<feature type="transmembrane region" description="Helical" evidence="8">
    <location>
        <begin position="272"/>
        <end position="294"/>
    </location>
</feature>
<feature type="transmembrane region" description="Helical" evidence="8">
    <location>
        <begin position="57"/>
        <end position="80"/>
    </location>
</feature>
<evidence type="ECO:0000256" key="1">
    <source>
        <dbReference type="ARBA" id="ARBA00004651"/>
    </source>
</evidence>
<dbReference type="Proteomes" id="UP000283805">
    <property type="component" value="Unassembled WGS sequence"/>
</dbReference>
<gene>
    <name evidence="9" type="ORF">ATJ93_3937</name>
</gene>
<evidence type="ECO:0000256" key="6">
    <source>
        <dbReference type="ARBA" id="ARBA00023136"/>
    </source>
</evidence>
<dbReference type="PANTHER" id="PTHR30047">
    <property type="entry name" value="HIGH-AFFINITY CHOLINE TRANSPORT PROTEIN-RELATED"/>
    <property type="match status" value="1"/>
</dbReference>
<accession>A0A419W0V7</accession>
<evidence type="ECO:0000256" key="4">
    <source>
        <dbReference type="ARBA" id="ARBA00022692"/>
    </source>
</evidence>
<evidence type="ECO:0000313" key="10">
    <source>
        <dbReference type="Proteomes" id="UP000283805"/>
    </source>
</evidence>
<evidence type="ECO:0000256" key="5">
    <source>
        <dbReference type="ARBA" id="ARBA00022989"/>
    </source>
</evidence>
<dbReference type="GO" id="GO:0005886">
    <property type="term" value="C:plasma membrane"/>
    <property type="evidence" value="ECO:0007669"/>
    <property type="project" value="UniProtKB-SubCell"/>
</dbReference>